<comment type="caution">
    <text evidence="2">The sequence shown here is derived from an EMBL/GenBank/DDBJ whole genome shotgun (WGS) entry which is preliminary data.</text>
</comment>
<sequence length="407" mass="43802">MDVTVRAEAVAAGLSAERLARIDGWMDRLVGDGKLAGLSVTVARRGCVAYRRCTGLADRERGTAMAESTIVRIYSMTKPLTSVAIMMLYEEGRFQLDDPITRFLPCFANQRVLTGGTRGKVETVPAVRDITFRDLLTHTSGLTYGFMESTLVDGLYRSEGVDFQTSDATLAEVVERAARLPLLAQPGTAWNYSIATDVLGHLVAVIAGQPFGDFLQERVIGPLGMVDTGFHVPAEKVARFAANYGRGPDGALTLIDDPASSRFAAPRAICSGGGGLCSTAGDYLRFCQMMLNKGELDGVRLLGRKTVELMTANHLGGDMAAMGQPRFSESSYEGIGFGLGFSVMLDPARAQVLGTPGEYAWGGAASTAFWIDPAEEMAVILLTQLMPSSTYPIRRELRVLTYQALVD</sequence>
<dbReference type="AlphaFoldDB" id="A0A502G7K1"/>
<evidence type="ECO:0000313" key="2">
    <source>
        <dbReference type="EMBL" id="TPG57848.1"/>
    </source>
</evidence>
<reference evidence="2 3" key="1">
    <citation type="journal article" date="2019" name="Environ. Microbiol.">
        <title>Species interactions and distinct microbial communities in high Arctic permafrost affected cryosols are associated with the CH4 and CO2 gas fluxes.</title>
        <authorList>
            <person name="Altshuler I."/>
            <person name="Hamel J."/>
            <person name="Turney S."/>
            <person name="Magnuson E."/>
            <person name="Levesque R."/>
            <person name="Greer C."/>
            <person name="Whyte L.G."/>
        </authorList>
    </citation>
    <scope>NUCLEOTIDE SEQUENCE [LARGE SCALE GENOMIC DNA]</scope>
    <source>
        <strain evidence="2 3">S9.3B</strain>
    </source>
</reference>
<protein>
    <submittedName>
        <fullName evidence="2">Class A beta-lactamase-related serine hydrolase</fullName>
    </submittedName>
</protein>
<dbReference type="EMBL" id="RCZP01000007">
    <property type="protein sequence ID" value="TPG57848.1"/>
    <property type="molecule type" value="Genomic_DNA"/>
</dbReference>
<dbReference type="Gene3D" id="3.40.710.10">
    <property type="entry name" value="DD-peptidase/beta-lactamase superfamily"/>
    <property type="match status" value="1"/>
</dbReference>
<dbReference type="Proteomes" id="UP000317078">
    <property type="component" value="Unassembled WGS sequence"/>
</dbReference>
<dbReference type="GO" id="GO:0016787">
    <property type="term" value="F:hydrolase activity"/>
    <property type="evidence" value="ECO:0007669"/>
    <property type="project" value="UniProtKB-KW"/>
</dbReference>
<dbReference type="InterPro" id="IPR001466">
    <property type="entry name" value="Beta-lactam-related"/>
</dbReference>
<dbReference type="SUPFAM" id="SSF56601">
    <property type="entry name" value="beta-lactamase/transpeptidase-like"/>
    <property type="match status" value="1"/>
</dbReference>
<dbReference type="OrthoDB" id="5705574at2"/>
<dbReference type="InterPro" id="IPR012338">
    <property type="entry name" value="Beta-lactam/transpept-like"/>
</dbReference>
<gene>
    <name evidence="2" type="ORF">EAH89_10325</name>
</gene>
<dbReference type="PANTHER" id="PTHR43283:SF3">
    <property type="entry name" value="BETA-LACTAMASE FAMILY PROTEIN (AFU_ORTHOLOGUE AFUA_5G07500)"/>
    <property type="match status" value="1"/>
</dbReference>
<evidence type="ECO:0000259" key="1">
    <source>
        <dbReference type="Pfam" id="PF00144"/>
    </source>
</evidence>
<feature type="domain" description="Beta-lactamase-related" evidence="1">
    <location>
        <begin position="23"/>
        <end position="398"/>
    </location>
</feature>
<keyword evidence="3" id="KW-1185">Reference proteome</keyword>
<dbReference type="InterPro" id="IPR050789">
    <property type="entry name" value="Diverse_Enzym_Activities"/>
</dbReference>
<name>A0A502G7K1_9PROT</name>
<dbReference type="PANTHER" id="PTHR43283">
    <property type="entry name" value="BETA-LACTAMASE-RELATED"/>
    <property type="match status" value="1"/>
</dbReference>
<proteinExistence type="predicted"/>
<organism evidence="2 3">
    <name type="scientific">Muricoccus nepalensis</name>
    <dbReference type="NCBI Taxonomy" id="1854500"/>
    <lineage>
        <taxon>Bacteria</taxon>
        <taxon>Pseudomonadati</taxon>
        <taxon>Pseudomonadota</taxon>
        <taxon>Alphaproteobacteria</taxon>
        <taxon>Acetobacterales</taxon>
        <taxon>Roseomonadaceae</taxon>
        <taxon>Muricoccus</taxon>
    </lineage>
</organism>
<keyword evidence="2" id="KW-0378">Hydrolase</keyword>
<accession>A0A502G7K1</accession>
<evidence type="ECO:0000313" key="3">
    <source>
        <dbReference type="Proteomes" id="UP000317078"/>
    </source>
</evidence>
<dbReference type="Pfam" id="PF00144">
    <property type="entry name" value="Beta-lactamase"/>
    <property type="match status" value="1"/>
</dbReference>